<evidence type="ECO:0000256" key="2">
    <source>
        <dbReference type="ARBA" id="ARBA00022741"/>
    </source>
</evidence>
<dbReference type="GO" id="GO:0005524">
    <property type="term" value="F:ATP binding"/>
    <property type="evidence" value="ECO:0007669"/>
    <property type="project" value="UniProtKB-KW"/>
</dbReference>
<sequence length="250" mass="27718">MLIVKDLHAKVEGKEILKGINLEVNPGEVHAIMGPNGSGKSTLANVLAGHENYEVTGGEVTFFGKDLLDMDADVRSKEGLFLSFQYPVEIPGVSMVNFLKTALNEHRKYQGKDELKAGDFLKLMKEKKALVEIDSHLTNRSVNEGFSGGEKKKNEIFQMAMLEPKLAILDETDSGLDIDALRIVAHGVNALKRPDNATIVVTHYQRLLDYIVPDFVHVLYNGRIVKSAGKELALELEEKGYDWIKKEVGA</sequence>
<dbReference type="PANTHER" id="PTHR43204:SF1">
    <property type="entry name" value="ABC TRANSPORTER I FAMILY MEMBER 6, CHLOROPLASTIC"/>
    <property type="match status" value="1"/>
</dbReference>
<name>A0A2P8CI94_9BACT</name>
<accession>A0A2P8CI94</accession>
<keyword evidence="2" id="KW-0547">Nucleotide-binding</keyword>
<feature type="domain" description="ABC transporter" evidence="4">
    <location>
        <begin position="2"/>
        <end position="246"/>
    </location>
</feature>
<dbReference type="Proteomes" id="UP000396862">
    <property type="component" value="Unassembled WGS sequence"/>
</dbReference>
<evidence type="ECO:0000313" key="7">
    <source>
        <dbReference type="Proteomes" id="UP000240621"/>
    </source>
</evidence>
<evidence type="ECO:0000256" key="3">
    <source>
        <dbReference type="ARBA" id="ARBA00022840"/>
    </source>
</evidence>
<dbReference type="Gene3D" id="3.40.50.300">
    <property type="entry name" value="P-loop containing nucleotide triphosphate hydrolases"/>
    <property type="match status" value="1"/>
</dbReference>
<evidence type="ECO:0000256" key="1">
    <source>
        <dbReference type="ARBA" id="ARBA00006216"/>
    </source>
</evidence>
<organism evidence="6 7">
    <name type="scientific">Prolixibacter denitrificans</name>
    <dbReference type="NCBI Taxonomy" id="1541063"/>
    <lineage>
        <taxon>Bacteria</taxon>
        <taxon>Pseudomonadati</taxon>
        <taxon>Bacteroidota</taxon>
        <taxon>Bacteroidia</taxon>
        <taxon>Marinilabiliales</taxon>
        <taxon>Prolixibacteraceae</taxon>
        <taxon>Prolixibacter</taxon>
    </lineage>
</organism>
<dbReference type="CDD" id="cd03217">
    <property type="entry name" value="ABC_FeS_Assembly"/>
    <property type="match status" value="1"/>
</dbReference>
<dbReference type="InterPro" id="IPR003593">
    <property type="entry name" value="AAA+_ATPase"/>
</dbReference>
<dbReference type="SUPFAM" id="SSF52540">
    <property type="entry name" value="P-loop containing nucleoside triphosphate hydrolases"/>
    <property type="match status" value="1"/>
</dbReference>
<dbReference type="PROSITE" id="PS50893">
    <property type="entry name" value="ABC_TRANSPORTER_2"/>
    <property type="match status" value="1"/>
</dbReference>
<dbReference type="AlphaFoldDB" id="A0A2P8CI94"/>
<dbReference type="PANTHER" id="PTHR43204">
    <property type="entry name" value="ABC TRANSPORTER I FAMILY MEMBER 6, CHLOROPLASTIC"/>
    <property type="match status" value="1"/>
</dbReference>
<protein>
    <submittedName>
        <fullName evidence="6">Fe-S cluster assembly ATP-binding protein</fullName>
    </submittedName>
    <submittedName>
        <fullName evidence="5">Fe-S cluster assembly ATPase SufC</fullName>
    </submittedName>
</protein>
<evidence type="ECO:0000259" key="4">
    <source>
        <dbReference type="PROSITE" id="PS50893"/>
    </source>
</evidence>
<dbReference type="EMBL" id="PYGC01000002">
    <property type="protein sequence ID" value="PSK84686.1"/>
    <property type="molecule type" value="Genomic_DNA"/>
</dbReference>
<comment type="similarity">
    <text evidence="1">Belongs to the ABC transporter superfamily. Ycf16 family.</text>
</comment>
<proteinExistence type="inferred from homology"/>
<dbReference type="Pfam" id="PF00005">
    <property type="entry name" value="ABC_tran"/>
    <property type="match status" value="1"/>
</dbReference>
<gene>
    <name evidence="6" type="ORF">CLV93_102477</name>
    <name evidence="5" type="ORF">JCM18694_10980</name>
</gene>
<evidence type="ECO:0000313" key="5">
    <source>
        <dbReference type="EMBL" id="GET20852.1"/>
    </source>
</evidence>
<dbReference type="InterPro" id="IPR010230">
    <property type="entry name" value="FeS-cluster_ATPase_SufC"/>
</dbReference>
<dbReference type="RefSeq" id="WP_106541264.1">
    <property type="nucleotide sequence ID" value="NZ_BLAU01000001.1"/>
</dbReference>
<evidence type="ECO:0000313" key="6">
    <source>
        <dbReference type="EMBL" id="PSK84686.1"/>
    </source>
</evidence>
<dbReference type="EMBL" id="BLAU01000001">
    <property type="protein sequence ID" value="GET20852.1"/>
    <property type="molecule type" value="Genomic_DNA"/>
</dbReference>
<dbReference type="OrthoDB" id="9806149at2"/>
<dbReference type="GO" id="GO:0016887">
    <property type="term" value="F:ATP hydrolysis activity"/>
    <property type="evidence" value="ECO:0007669"/>
    <property type="project" value="InterPro"/>
</dbReference>
<dbReference type="InterPro" id="IPR027417">
    <property type="entry name" value="P-loop_NTPase"/>
</dbReference>
<dbReference type="Proteomes" id="UP000240621">
    <property type="component" value="Unassembled WGS sequence"/>
</dbReference>
<keyword evidence="3 6" id="KW-0067">ATP-binding</keyword>
<reference evidence="5 8" key="2">
    <citation type="submission" date="2019-10" db="EMBL/GenBank/DDBJ databases">
        <title>Prolixibacter strains distinguished by the presence of nitrate reductase genes were adept at nitrate-dependent anaerobic corrosion of metallic iron and carbon steel.</title>
        <authorList>
            <person name="Iino T."/>
            <person name="Shono N."/>
            <person name="Ito K."/>
            <person name="Nakamura R."/>
            <person name="Sueoka K."/>
            <person name="Harayama S."/>
            <person name="Ohkuma M."/>
        </authorList>
    </citation>
    <scope>NUCLEOTIDE SEQUENCE [LARGE SCALE GENOMIC DNA]</scope>
    <source>
        <strain evidence="5 8">MIC1-1</strain>
    </source>
</reference>
<evidence type="ECO:0000313" key="8">
    <source>
        <dbReference type="Proteomes" id="UP000396862"/>
    </source>
</evidence>
<dbReference type="NCBIfam" id="TIGR01978">
    <property type="entry name" value="sufC"/>
    <property type="match status" value="1"/>
</dbReference>
<keyword evidence="8" id="KW-1185">Reference proteome</keyword>
<reference evidence="6 7" key="1">
    <citation type="submission" date="2018-03" db="EMBL/GenBank/DDBJ databases">
        <title>Genomic Encyclopedia of Archaeal and Bacterial Type Strains, Phase II (KMG-II): from individual species to whole genera.</title>
        <authorList>
            <person name="Goeker M."/>
        </authorList>
    </citation>
    <scope>NUCLEOTIDE SEQUENCE [LARGE SCALE GENOMIC DNA]</scope>
    <source>
        <strain evidence="6 7">DSM 27267</strain>
    </source>
</reference>
<comment type="caution">
    <text evidence="6">The sequence shown here is derived from an EMBL/GenBank/DDBJ whole genome shotgun (WGS) entry which is preliminary data.</text>
</comment>
<dbReference type="InterPro" id="IPR003439">
    <property type="entry name" value="ABC_transporter-like_ATP-bd"/>
</dbReference>
<dbReference type="SMART" id="SM00382">
    <property type="entry name" value="AAA"/>
    <property type="match status" value="1"/>
</dbReference>